<reference evidence="1 2" key="1">
    <citation type="journal article" date="2023" name="Sci. Data">
        <title>Genome assembly of the Korean intertidal mud-creeper Batillaria attramentaria.</title>
        <authorList>
            <person name="Patra A.K."/>
            <person name="Ho P.T."/>
            <person name="Jun S."/>
            <person name="Lee S.J."/>
            <person name="Kim Y."/>
            <person name="Won Y.J."/>
        </authorList>
    </citation>
    <scope>NUCLEOTIDE SEQUENCE [LARGE SCALE GENOMIC DNA]</scope>
    <source>
        <strain evidence="1">Wonlab-2016</strain>
    </source>
</reference>
<sequence length="101" mass="11172">VDETMPRHETLETDPLVAYRQSNIDRTPVRKETLLLASFYLYSRHYIFSVESVCVAAAGTVLELLSLASVRLDTTAVESPKRRCAEVCCASFLAGTEEGSD</sequence>
<evidence type="ECO:0000313" key="1">
    <source>
        <dbReference type="EMBL" id="KAK7476975.1"/>
    </source>
</evidence>
<evidence type="ECO:0000313" key="2">
    <source>
        <dbReference type="Proteomes" id="UP001519460"/>
    </source>
</evidence>
<keyword evidence="2" id="KW-1185">Reference proteome</keyword>
<dbReference type="AlphaFoldDB" id="A0ABD0JPK7"/>
<organism evidence="1 2">
    <name type="scientific">Batillaria attramentaria</name>
    <dbReference type="NCBI Taxonomy" id="370345"/>
    <lineage>
        <taxon>Eukaryota</taxon>
        <taxon>Metazoa</taxon>
        <taxon>Spiralia</taxon>
        <taxon>Lophotrochozoa</taxon>
        <taxon>Mollusca</taxon>
        <taxon>Gastropoda</taxon>
        <taxon>Caenogastropoda</taxon>
        <taxon>Sorbeoconcha</taxon>
        <taxon>Cerithioidea</taxon>
        <taxon>Batillariidae</taxon>
        <taxon>Batillaria</taxon>
    </lineage>
</organism>
<protein>
    <submittedName>
        <fullName evidence="1">Uncharacterized protein</fullName>
    </submittedName>
</protein>
<dbReference type="Proteomes" id="UP001519460">
    <property type="component" value="Unassembled WGS sequence"/>
</dbReference>
<name>A0ABD0JPK7_9CAEN</name>
<comment type="caution">
    <text evidence="1">The sequence shown here is derived from an EMBL/GenBank/DDBJ whole genome shotgun (WGS) entry which is preliminary data.</text>
</comment>
<proteinExistence type="predicted"/>
<accession>A0ABD0JPK7</accession>
<dbReference type="EMBL" id="JACVVK020000360">
    <property type="protein sequence ID" value="KAK7476975.1"/>
    <property type="molecule type" value="Genomic_DNA"/>
</dbReference>
<feature type="non-terminal residue" evidence="1">
    <location>
        <position position="1"/>
    </location>
</feature>
<gene>
    <name evidence="1" type="ORF">BaRGS_00031751</name>
</gene>